<proteinExistence type="predicted"/>
<organism evidence="1 2">
    <name type="scientific">Oceanobacillus locisalsi</name>
    <dbReference type="NCBI Taxonomy" id="546107"/>
    <lineage>
        <taxon>Bacteria</taxon>
        <taxon>Bacillati</taxon>
        <taxon>Bacillota</taxon>
        <taxon>Bacilli</taxon>
        <taxon>Bacillales</taxon>
        <taxon>Bacillaceae</taxon>
        <taxon>Oceanobacillus</taxon>
    </lineage>
</organism>
<keyword evidence="2" id="KW-1185">Reference proteome</keyword>
<accession>A0ABW3NHV6</accession>
<gene>
    <name evidence="1" type="ORF">ACFQ19_11515</name>
</gene>
<sequence length="74" mass="8638">MATNRFVRMYKNKLAEGKSIEQAFISVTSHLAWTGDIEDLQQLEEAYWKDFRIDFDQKMKELGDAIYEQSTSAV</sequence>
<name>A0ABW3NHV6_9BACI</name>
<comment type="caution">
    <text evidence="1">The sequence shown here is derived from an EMBL/GenBank/DDBJ whole genome shotgun (WGS) entry which is preliminary data.</text>
</comment>
<reference evidence="2" key="1">
    <citation type="journal article" date="2019" name="Int. J. Syst. Evol. Microbiol.">
        <title>The Global Catalogue of Microorganisms (GCM) 10K type strain sequencing project: providing services to taxonomists for standard genome sequencing and annotation.</title>
        <authorList>
            <consortium name="The Broad Institute Genomics Platform"/>
            <consortium name="The Broad Institute Genome Sequencing Center for Infectious Disease"/>
            <person name="Wu L."/>
            <person name="Ma J."/>
        </authorList>
    </citation>
    <scope>NUCLEOTIDE SEQUENCE [LARGE SCALE GENOMIC DNA]</scope>
    <source>
        <strain evidence="2">CCUG 56608</strain>
    </source>
</reference>
<evidence type="ECO:0000313" key="1">
    <source>
        <dbReference type="EMBL" id="MFD1066653.1"/>
    </source>
</evidence>
<dbReference type="RefSeq" id="WP_379592232.1">
    <property type="nucleotide sequence ID" value="NZ_JBHTKK010000013.1"/>
</dbReference>
<protein>
    <submittedName>
        <fullName evidence="1">Uncharacterized protein</fullName>
    </submittedName>
</protein>
<evidence type="ECO:0000313" key="2">
    <source>
        <dbReference type="Proteomes" id="UP001597041"/>
    </source>
</evidence>
<dbReference type="EMBL" id="JBHTKK010000013">
    <property type="protein sequence ID" value="MFD1066653.1"/>
    <property type="molecule type" value="Genomic_DNA"/>
</dbReference>
<dbReference type="Proteomes" id="UP001597041">
    <property type="component" value="Unassembled WGS sequence"/>
</dbReference>